<keyword evidence="2" id="KW-0238">DNA-binding</keyword>
<dbReference type="PROSITE" id="PS01124">
    <property type="entry name" value="HTH_ARAC_FAMILY_2"/>
    <property type="match status" value="1"/>
</dbReference>
<dbReference type="RefSeq" id="WP_126144347.1">
    <property type="nucleotide sequence ID" value="NZ_RXHU01000094.1"/>
</dbReference>
<dbReference type="GO" id="GO:0003700">
    <property type="term" value="F:DNA-binding transcription factor activity"/>
    <property type="evidence" value="ECO:0007669"/>
    <property type="project" value="InterPro"/>
</dbReference>
<evidence type="ECO:0000256" key="2">
    <source>
        <dbReference type="ARBA" id="ARBA00023125"/>
    </source>
</evidence>
<reference evidence="5 6" key="1">
    <citation type="submission" date="2018-12" db="EMBL/GenBank/DDBJ databases">
        <title>Bacillus ochoae sp. nov., Paenibacillus whitsoniae sp. nov., Paenibacillus spiritus sp. nov. Isolated from the Mars Exploration Rover during spacecraft assembly.</title>
        <authorList>
            <person name="Seuylemezian A."/>
            <person name="Vaishampayan P."/>
        </authorList>
    </citation>
    <scope>NUCLEOTIDE SEQUENCE [LARGE SCALE GENOMIC DNA]</scope>
    <source>
        <strain evidence="5 6">MER 54</strain>
    </source>
</reference>
<name>A0A430J6M5_9BACL</name>
<sequence>MLNPTVCSRSNLYLNQHLVQLKGQTASLFIHYWGAKPQHKGNSPHTHSFFEICYVLDGAGVYYHDGVTYPLRTGTLYCSKPESRHYIQSEEGMQLLFFALEPNEAECSETFLSDFRQLCGHAHLFIPNADQSAPALIWQALLLQASQANERNQEPIALLAYSLVLSCLHLFQQHSFSPEAALPAVVSEYAGTLKQARSYIQAHLSEKIAIGDVAQNVHLSERQLSRFMAEELGQSFPSVVKTERIKRAAYLLGYTDLPLKQIAEDTGFESIHYFTQVFTREMGTPPSAFRKKCLNAEAVDAYIHTYLAQVAKRYQKE</sequence>
<dbReference type="PANTHER" id="PTHR43280:SF28">
    <property type="entry name" value="HTH-TYPE TRANSCRIPTIONAL ACTIVATOR RHAS"/>
    <property type="match status" value="1"/>
</dbReference>
<dbReference type="EMBL" id="RXHU01000094">
    <property type="protein sequence ID" value="RTE04285.1"/>
    <property type="molecule type" value="Genomic_DNA"/>
</dbReference>
<dbReference type="GO" id="GO:0043565">
    <property type="term" value="F:sequence-specific DNA binding"/>
    <property type="evidence" value="ECO:0007669"/>
    <property type="project" value="InterPro"/>
</dbReference>
<proteinExistence type="predicted"/>
<dbReference type="SMART" id="SM00342">
    <property type="entry name" value="HTH_ARAC"/>
    <property type="match status" value="1"/>
</dbReference>
<feature type="domain" description="HTH araC/xylS-type" evidence="4">
    <location>
        <begin position="194"/>
        <end position="292"/>
    </location>
</feature>
<keyword evidence="6" id="KW-1185">Reference proteome</keyword>
<dbReference type="Gene3D" id="1.10.10.60">
    <property type="entry name" value="Homeodomain-like"/>
    <property type="match status" value="1"/>
</dbReference>
<gene>
    <name evidence="5" type="ORF">EJQ19_27070</name>
</gene>
<dbReference type="AlphaFoldDB" id="A0A430J6M5"/>
<comment type="caution">
    <text evidence="5">The sequence shown here is derived from an EMBL/GenBank/DDBJ whole genome shotgun (WGS) entry which is preliminary data.</text>
</comment>
<dbReference type="PANTHER" id="PTHR43280">
    <property type="entry name" value="ARAC-FAMILY TRANSCRIPTIONAL REGULATOR"/>
    <property type="match status" value="1"/>
</dbReference>
<dbReference type="InterPro" id="IPR018060">
    <property type="entry name" value="HTH_AraC"/>
</dbReference>
<dbReference type="InterPro" id="IPR003313">
    <property type="entry name" value="AraC-bd"/>
</dbReference>
<dbReference type="OrthoDB" id="149040at2"/>
<evidence type="ECO:0000313" key="6">
    <source>
        <dbReference type="Proteomes" id="UP000276128"/>
    </source>
</evidence>
<dbReference type="InterPro" id="IPR037923">
    <property type="entry name" value="HTH-like"/>
</dbReference>
<organism evidence="5 6">
    <name type="scientific">Paenibacillus whitsoniae</name>
    <dbReference type="NCBI Taxonomy" id="2496558"/>
    <lineage>
        <taxon>Bacteria</taxon>
        <taxon>Bacillati</taxon>
        <taxon>Bacillota</taxon>
        <taxon>Bacilli</taxon>
        <taxon>Bacillales</taxon>
        <taxon>Paenibacillaceae</taxon>
        <taxon>Paenibacillus</taxon>
    </lineage>
</organism>
<protein>
    <submittedName>
        <fullName evidence="5">AraC family transcriptional regulator</fullName>
    </submittedName>
</protein>
<evidence type="ECO:0000259" key="4">
    <source>
        <dbReference type="PROSITE" id="PS01124"/>
    </source>
</evidence>
<dbReference type="Pfam" id="PF12833">
    <property type="entry name" value="HTH_18"/>
    <property type="match status" value="1"/>
</dbReference>
<evidence type="ECO:0000256" key="3">
    <source>
        <dbReference type="ARBA" id="ARBA00023163"/>
    </source>
</evidence>
<accession>A0A430J6M5</accession>
<keyword evidence="1" id="KW-0805">Transcription regulation</keyword>
<dbReference type="Pfam" id="PF02311">
    <property type="entry name" value="AraC_binding"/>
    <property type="match status" value="1"/>
</dbReference>
<evidence type="ECO:0000256" key="1">
    <source>
        <dbReference type="ARBA" id="ARBA00023015"/>
    </source>
</evidence>
<dbReference type="InterPro" id="IPR018062">
    <property type="entry name" value="HTH_AraC-typ_CS"/>
</dbReference>
<dbReference type="Proteomes" id="UP000276128">
    <property type="component" value="Unassembled WGS sequence"/>
</dbReference>
<evidence type="ECO:0000313" key="5">
    <source>
        <dbReference type="EMBL" id="RTE04285.1"/>
    </source>
</evidence>
<keyword evidence="3" id="KW-0804">Transcription</keyword>
<dbReference type="PROSITE" id="PS00041">
    <property type="entry name" value="HTH_ARAC_FAMILY_1"/>
    <property type="match status" value="1"/>
</dbReference>
<dbReference type="InterPro" id="IPR009057">
    <property type="entry name" value="Homeodomain-like_sf"/>
</dbReference>
<dbReference type="InterPro" id="IPR014710">
    <property type="entry name" value="RmlC-like_jellyroll"/>
</dbReference>
<dbReference type="Gene3D" id="2.60.120.10">
    <property type="entry name" value="Jelly Rolls"/>
    <property type="match status" value="1"/>
</dbReference>
<dbReference type="SUPFAM" id="SSF51215">
    <property type="entry name" value="Regulatory protein AraC"/>
    <property type="match status" value="1"/>
</dbReference>
<dbReference type="SUPFAM" id="SSF46689">
    <property type="entry name" value="Homeodomain-like"/>
    <property type="match status" value="2"/>
</dbReference>